<dbReference type="EMBL" id="KZ613947">
    <property type="protein sequence ID" value="PMD39327.1"/>
    <property type="molecule type" value="Genomic_DNA"/>
</dbReference>
<evidence type="ECO:0000313" key="3">
    <source>
        <dbReference type="EMBL" id="PMD39327.1"/>
    </source>
</evidence>
<dbReference type="Pfam" id="PF03881">
    <property type="entry name" value="Fructosamin_kin"/>
    <property type="match status" value="1"/>
</dbReference>
<dbReference type="GO" id="GO:0102193">
    <property type="term" value="F:protein-ribulosamine 3-kinase activity"/>
    <property type="evidence" value="ECO:0007669"/>
    <property type="project" value="UniProtKB-EC"/>
</dbReference>
<dbReference type="OrthoDB" id="5772781at2759"/>
<proteinExistence type="predicted"/>
<protein>
    <recommendedName>
        <fullName evidence="1">protein-ribulosamine 3-kinase</fullName>
        <ecNumber evidence="1">2.7.1.172</ecNumber>
    </recommendedName>
</protein>
<accession>A0A2J6RLF1</accession>
<organism evidence="3 4">
    <name type="scientific">Hyaloscypha variabilis (strain UAMH 11265 / GT02V1 / F)</name>
    <name type="common">Meliniomyces variabilis</name>
    <dbReference type="NCBI Taxonomy" id="1149755"/>
    <lineage>
        <taxon>Eukaryota</taxon>
        <taxon>Fungi</taxon>
        <taxon>Dikarya</taxon>
        <taxon>Ascomycota</taxon>
        <taxon>Pezizomycotina</taxon>
        <taxon>Leotiomycetes</taxon>
        <taxon>Helotiales</taxon>
        <taxon>Hyaloscyphaceae</taxon>
        <taxon>Hyaloscypha</taxon>
        <taxon>Hyaloscypha variabilis</taxon>
    </lineage>
</organism>
<dbReference type="InterPro" id="IPR016477">
    <property type="entry name" value="Fructo-/Ketosamine-3-kinase"/>
</dbReference>
<dbReference type="EC" id="2.7.1.172" evidence="1"/>
<sequence>MNKVTLSSVKDVIPDIGGNFQLDPNVIAKFPEGTKVLRASSYGTSLWTRSARVTTILPDGEKKDYFLKCAAEGGAVMMEGEFNSITTIYNLIPSFVPKPLAWGKFKLASPDTYFFLCDLVEMSTDMPDPVKFCARVAELHRKGVSPTGKFGFHITTVHGKTEQPVEWDDNWTRYFTRLISHFFARDLLSNGRWPEYETAFKRLVEDVIPQVLDPLNSGGRSIRPSLVHGNLWEGNATTDLVTGEPMVFDAAVMYAHNEYELGMWRREIIRFGKPYFKQYLRNMPPSEPVEQWDDRNALYSLKFKLSYCLHRPGLPLVREAILADIMQLVDKYPPKISIESKLESSGANEDGKLPSVITTENEVPTAELAQLKVSETVVS</sequence>
<dbReference type="SUPFAM" id="SSF56112">
    <property type="entry name" value="Protein kinase-like (PK-like)"/>
    <property type="match status" value="1"/>
</dbReference>
<dbReference type="PANTHER" id="PTHR12149">
    <property type="entry name" value="FRUCTOSAMINE 3 KINASE-RELATED PROTEIN"/>
    <property type="match status" value="1"/>
</dbReference>
<evidence type="ECO:0000256" key="2">
    <source>
        <dbReference type="ARBA" id="ARBA00048655"/>
    </source>
</evidence>
<name>A0A2J6RLF1_HYAVF</name>
<comment type="catalytic activity">
    <reaction evidence="2">
        <text>N(6)-D-ribulosyl-L-lysyl-[protein] + ATP = N(6)-(3-O-phospho-D-ribulosyl)-L-lysyl-[protein] + ADP + H(+)</text>
        <dbReference type="Rhea" id="RHEA:48432"/>
        <dbReference type="Rhea" id="RHEA-COMP:12103"/>
        <dbReference type="Rhea" id="RHEA-COMP:12104"/>
        <dbReference type="ChEBI" id="CHEBI:15378"/>
        <dbReference type="ChEBI" id="CHEBI:30616"/>
        <dbReference type="ChEBI" id="CHEBI:90418"/>
        <dbReference type="ChEBI" id="CHEBI:90420"/>
        <dbReference type="ChEBI" id="CHEBI:456216"/>
        <dbReference type="EC" id="2.7.1.172"/>
    </reaction>
    <physiologicalReaction direction="left-to-right" evidence="2">
        <dbReference type="Rhea" id="RHEA:48433"/>
    </physiologicalReaction>
</comment>
<reference evidence="3 4" key="1">
    <citation type="submission" date="2016-04" db="EMBL/GenBank/DDBJ databases">
        <title>A degradative enzymes factory behind the ericoid mycorrhizal symbiosis.</title>
        <authorList>
            <consortium name="DOE Joint Genome Institute"/>
            <person name="Martino E."/>
            <person name="Morin E."/>
            <person name="Grelet G."/>
            <person name="Kuo A."/>
            <person name="Kohler A."/>
            <person name="Daghino S."/>
            <person name="Barry K."/>
            <person name="Choi C."/>
            <person name="Cichocki N."/>
            <person name="Clum A."/>
            <person name="Copeland A."/>
            <person name="Hainaut M."/>
            <person name="Haridas S."/>
            <person name="Labutti K."/>
            <person name="Lindquist E."/>
            <person name="Lipzen A."/>
            <person name="Khouja H.-R."/>
            <person name="Murat C."/>
            <person name="Ohm R."/>
            <person name="Olson A."/>
            <person name="Spatafora J."/>
            <person name="Veneault-Fourrey C."/>
            <person name="Henrissat B."/>
            <person name="Grigoriev I."/>
            <person name="Martin F."/>
            <person name="Perotto S."/>
        </authorList>
    </citation>
    <scope>NUCLEOTIDE SEQUENCE [LARGE SCALE GENOMIC DNA]</scope>
    <source>
        <strain evidence="3 4">F</strain>
    </source>
</reference>
<evidence type="ECO:0000256" key="1">
    <source>
        <dbReference type="ARBA" id="ARBA00011961"/>
    </source>
</evidence>
<dbReference type="PANTHER" id="PTHR12149:SF8">
    <property type="entry name" value="PROTEIN-RIBULOSAMINE 3-KINASE"/>
    <property type="match status" value="1"/>
</dbReference>
<dbReference type="InterPro" id="IPR011009">
    <property type="entry name" value="Kinase-like_dom_sf"/>
</dbReference>
<gene>
    <name evidence="3" type="ORF">L207DRAFT_462171</name>
</gene>
<evidence type="ECO:0000313" key="4">
    <source>
        <dbReference type="Proteomes" id="UP000235786"/>
    </source>
</evidence>
<dbReference type="Gene3D" id="3.90.1200.10">
    <property type="match status" value="1"/>
</dbReference>
<keyword evidence="4" id="KW-1185">Reference proteome</keyword>
<dbReference type="Proteomes" id="UP000235786">
    <property type="component" value="Unassembled WGS sequence"/>
</dbReference>
<dbReference type="AlphaFoldDB" id="A0A2J6RLF1"/>